<evidence type="ECO:0000313" key="18">
    <source>
        <dbReference type="Proteomes" id="UP000480164"/>
    </source>
</evidence>
<keyword evidence="9 13" id="KW-1133">Transmembrane helix</keyword>
<evidence type="ECO:0000256" key="11">
    <source>
        <dbReference type="ARBA" id="ARBA00023225"/>
    </source>
</evidence>
<evidence type="ECO:0000313" key="16">
    <source>
        <dbReference type="EMBL" id="QGU88540.1"/>
    </source>
</evidence>
<reference evidence="16 17" key="2">
    <citation type="submission" date="2019-12" db="EMBL/GenBank/DDBJ databases">
        <title>Erwinia sp. nov., isolated from droppings of birds in the Qinghai-Tiebt plateau of China.</title>
        <authorList>
            <person name="Ge Y."/>
        </authorList>
    </citation>
    <scope>NUCLEOTIDE SEQUENCE [LARGE SCALE GENOMIC DNA]</scope>
    <source>
        <strain evidence="16 17">J780</strain>
    </source>
</reference>
<dbReference type="Proteomes" id="UP000480164">
    <property type="component" value="Unassembled WGS sequence"/>
</dbReference>
<evidence type="ECO:0000313" key="17">
    <source>
        <dbReference type="Proteomes" id="UP000424752"/>
    </source>
</evidence>
<feature type="region of interest" description="Disordered" evidence="14">
    <location>
        <begin position="1"/>
        <end position="28"/>
    </location>
</feature>
<evidence type="ECO:0000256" key="5">
    <source>
        <dbReference type="ARBA" id="ARBA00022475"/>
    </source>
</evidence>
<dbReference type="PANTHER" id="PTHR30531:SF12">
    <property type="entry name" value="FLAGELLAR BIOSYNTHETIC PROTEIN FLHB"/>
    <property type="match status" value="1"/>
</dbReference>
<dbReference type="KEGG" id="erwi:GN242_15525"/>
<accession>A0A6I6F3V5</accession>
<evidence type="ECO:0000256" key="8">
    <source>
        <dbReference type="ARBA" id="ARBA00022927"/>
    </source>
</evidence>
<reference evidence="15 18" key="1">
    <citation type="submission" date="2019-11" db="EMBL/GenBank/DDBJ databases">
        <title>Erwinia sp. nov., isolated from feces of birds in Tibet plateau of China.</title>
        <authorList>
            <person name="Ge Y."/>
        </authorList>
    </citation>
    <scope>NUCLEOTIDE SEQUENCE [LARGE SCALE GENOMIC DNA]</scope>
    <source>
        <strain evidence="15 18">J316</strain>
    </source>
</reference>
<protein>
    <recommendedName>
        <fullName evidence="3 13">Flagellar biosynthetic protein FlhB</fullName>
    </recommendedName>
</protein>
<dbReference type="InterPro" id="IPR006135">
    <property type="entry name" value="T3SS_substrate_exporter"/>
</dbReference>
<feature type="transmembrane region" description="Helical" evidence="13">
    <location>
        <begin position="86"/>
        <end position="114"/>
    </location>
</feature>
<keyword evidence="16" id="KW-0966">Cell projection</keyword>
<name>A0A6I6F3V5_9GAMM</name>
<keyword evidence="4 13" id="KW-0813">Transport</keyword>
<dbReference type="RefSeq" id="WP_154752260.1">
    <property type="nucleotide sequence ID" value="NZ_CP046509.1"/>
</dbReference>
<dbReference type="EMBL" id="CP046509">
    <property type="protein sequence ID" value="QGU88540.1"/>
    <property type="molecule type" value="Genomic_DNA"/>
</dbReference>
<dbReference type="Pfam" id="PF01312">
    <property type="entry name" value="Bac_export_2"/>
    <property type="match status" value="1"/>
</dbReference>
<dbReference type="InterPro" id="IPR006136">
    <property type="entry name" value="FlhB"/>
</dbReference>
<evidence type="ECO:0000256" key="10">
    <source>
        <dbReference type="ARBA" id="ARBA00023136"/>
    </source>
</evidence>
<evidence type="ECO:0000256" key="12">
    <source>
        <dbReference type="ARBA" id="ARBA00025078"/>
    </source>
</evidence>
<dbReference type="SUPFAM" id="SSF160544">
    <property type="entry name" value="EscU C-terminal domain-like"/>
    <property type="match status" value="1"/>
</dbReference>
<evidence type="ECO:0000256" key="13">
    <source>
        <dbReference type="RuleBase" id="RU364091"/>
    </source>
</evidence>
<dbReference type="EMBL" id="WLZX01000002">
    <property type="protein sequence ID" value="MTD26979.1"/>
    <property type="molecule type" value="Genomic_DNA"/>
</dbReference>
<evidence type="ECO:0000256" key="2">
    <source>
        <dbReference type="ARBA" id="ARBA00010690"/>
    </source>
</evidence>
<comment type="caution">
    <text evidence="13">Lacks conserved residue(s) required for the propagation of feature annotation.</text>
</comment>
<dbReference type="GO" id="GO:0009306">
    <property type="term" value="P:protein secretion"/>
    <property type="evidence" value="ECO:0007669"/>
    <property type="project" value="InterPro"/>
</dbReference>
<evidence type="ECO:0000256" key="4">
    <source>
        <dbReference type="ARBA" id="ARBA00022448"/>
    </source>
</evidence>
<sequence length="377" mass="42244">MSASSGDKSEKPSARKLNKSRKKGDIPRSRDVTMAAGLVASLAIISTFFPYYREQIQASFTAVNQMASRIHDDGALHQFMLTQVLIILKILATLVPIPLIACLATLVPGGWIFAPGRIKPDFKKLNPISGAKRMVGKQHLTDVLKMIVKCAVVLGLLWSTIQDELPVFMTLQSHFLHEAISEGFTHYAGVIKVFVITIALFAFIDVPLSKYLFIKKMRMTKKEVRDEHKNQEGNPQIKGRIRQLQRQMSMGLINQQVPQADVVIVNPTHYAVALKYAPDKAAAPYIVAKGLDEIALHIRAVARQHKIEVVEFPPLARSIYYSTRVNQQVPASLYRAIAQVLTYVMQLKSWRSGQGEQPHLDLHIPLPENEFEKHGNV</sequence>
<dbReference type="InterPro" id="IPR029025">
    <property type="entry name" value="T3SS_substrate_exporter_C"/>
</dbReference>
<evidence type="ECO:0000256" key="14">
    <source>
        <dbReference type="SAM" id="MobiDB-lite"/>
    </source>
</evidence>
<dbReference type="Gene3D" id="3.40.1690.10">
    <property type="entry name" value="secretion proteins EscU"/>
    <property type="match status" value="1"/>
</dbReference>
<evidence type="ECO:0000313" key="15">
    <source>
        <dbReference type="EMBL" id="MTD26979.1"/>
    </source>
</evidence>
<comment type="similarity">
    <text evidence="2 13">Belongs to the type III secretion exporter family.</text>
</comment>
<dbReference type="PRINTS" id="PR00950">
    <property type="entry name" value="TYPE3IMSPROT"/>
</dbReference>
<keyword evidence="5 13" id="KW-1003">Cell membrane</keyword>
<comment type="subcellular location">
    <subcellularLocation>
        <location evidence="1">Cell membrane</location>
        <topology evidence="1">Multi-pass membrane protein</topology>
    </subcellularLocation>
</comment>
<proteinExistence type="inferred from homology"/>
<organism evidence="16 17">
    <name type="scientific">Erwinia sorbitola</name>
    <dbReference type="NCBI Taxonomy" id="2681984"/>
    <lineage>
        <taxon>Bacteria</taxon>
        <taxon>Pseudomonadati</taxon>
        <taxon>Pseudomonadota</taxon>
        <taxon>Gammaproteobacteria</taxon>
        <taxon>Enterobacterales</taxon>
        <taxon>Erwiniaceae</taxon>
        <taxon>Erwinia</taxon>
    </lineage>
</organism>
<feature type="transmembrane region" description="Helical" evidence="13">
    <location>
        <begin position="193"/>
        <end position="213"/>
    </location>
</feature>
<dbReference type="NCBIfam" id="TIGR00328">
    <property type="entry name" value="flhB"/>
    <property type="match status" value="1"/>
</dbReference>
<dbReference type="Proteomes" id="UP000424752">
    <property type="component" value="Chromosome"/>
</dbReference>
<keyword evidence="16" id="KW-0969">Cilium</keyword>
<evidence type="ECO:0000256" key="9">
    <source>
        <dbReference type="ARBA" id="ARBA00022989"/>
    </source>
</evidence>
<comment type="function">
    <text evidence="12 13">Required for formation of the rod structure in the basal body of the flagellar apparatus. Together with FliI and FliH, may constitute the export apparatus of flagellin.</text>
</comment>
<dbReference type="FunFam" id="3.40.1690.10:FF:000001">
    <property type="entry name" value="Flagellar biosynthetic protein FlhB"/>
    <property type="match status" value="1"/>
</dbReference>
<keyword evidence="6 13" id="KW-0812">Transmembrane</keyword>
<dbReference type="GO" id="GO:0005886">
    <property type="term" value="C:plasma membrane"/>
    <property type="evidence" value="ECO:0007669"/>
    <property type="project" value="UniProtKB-SubCell"/>
</dbReference>
<keyword evidence="16" id="KW-0282">Flagellum</keyword>
<evidence type="ECO:0000256" key="1">
    <source>
        <dbReference type="ARBA" id="ARBA00004651"/>
    </source>
</evidence>
<dbReference type="AlphaFoldDB" id="A0A6I6F3V5"/>
<feature type="transmembrane region" description="Helical" evidence="13">
    <location>
        <begin position="32"/>
        <end position="52"/>
    </location>
</feature>
<evidence type="ECO:0000256" key="7">
    <source>
        <dbReference type="ARBA" id="ARBA00022795"/>
    </source>
</evidence>
<keyword evidence="8 13" id="KW-0653">Protein transport</keyword>
<keyword evidence="10 13" id="KW-0472">Membrane</keyword>
<dbReference type="GO" id="GO:0044780">
    <property type="term" value="P:bacterial-type flagellum assembly"/>
    <property type="evidence" value="ECO:0007669"/>
    <property type="project" value="InterPro"/>
</dbReference>
<keyword evidence="11 13" id="KW-1006">Bacterial flagellum protein export</keyword>
<evidence type="ECO:0000256" key="6">
    <source>
        <dbReference type="ARBA" id="ARBA00022692"/>
    </source>
</evidence>
<gene>
    <name evidence="13 16" type="primary">flhB</name>
    <name evidence="15" type="ORF">GK011_08515</name>
    <name evidence="16" type="ORF">GN242_15525</name>
</gene>
<accession>A0A6L6GNQ5</accession>
<keyword evidence="18" id="KW-1185">Reference proteome</keyword>
<evidence type="ECO:0000256" key="3">
    <source>
        <dbReference type="ARBA" id="ARBA00021622"/>
    </source>
</evidence>
<dbReference type="PANTHER" id="PTHR30531">
    <property type="entry name" value="FLAGELLAR BIOSYNTHETIC PROTEIN FLHB"/>
    <property type="match status" value="1"/>
</dbReference>
<dbReference type="Gene3D" id="6.10.250.2080">
    <property type="match status" value="1"/>
</dbReference>
<keyword evidence="7 13" id="KW-1005">Bacterial flagellum biogenesis</keyword>